<dbReference type="SUPFAM" id="SSF55874">
    <property type="entry name" value="ATPase domain of HSP90 chaperone/DNA topoisomerase II/histidine kinase"/>
    <property type="match status" value="1"/>
</dbReference>
<evidence type="ECO:0000259" key="13">
    <source>
        <dbReference type="PROSITE" id="PS50109"/>
    </source>
</evidence>
<dbReference type="PANTHER" id="PTHR45453">
    <property type="entry name" value="PHOSPHATE REGULON SENSOR PROTEIN PHOR"/>
    <property type="match status" value="1"/>
</dbReference>
<dbReference type="Proteomes" id="UP001208017">
    <property type="component" value="Unassembled WGS sequence"/>
</dbReference>
<dbReference type="SMART" id="SM00091">
    <property type="entry name" value="PAS"/>
    <property type="match status" value="1"/>
</dbReference>
<dbReference type="SUPFAM" id="SSF47384">
    <property type="entry name" value="Homodimeric domain of signal transducing histidine kinase"/>
    <property type="match status" value="1"/>
</dbReference>
<dbReference type="InterPro" id="IPR003661">
    <property type="entry name" value="HisK_dim/P_dom"/>
</dbReference>
<feature type="domain" description="Histidine kinase" evidence="13">
    <location>
        <begin position="371"/>
        <end position="589"/>
    </location>
</feature>
<comment type="catalytic activity">
    <reaction evidence="1">
        <text>ATP + protein L-histidine = ADP + protein N-phospho-L-histidine.</text>
        <dbReference type="EC" id="2.7.13.3"/>
    </reaction>
</comment>
<dbReference type="CDD" id="cd00130">
    <property type="entry name" value="PAS"/>
    <property type="match status" value="1"/>
</dbReference>
<feature type="domain" description="PAC" evidence="15">
    <location>
        <begin position="317"/>
        <end position="367"/>
    </location>
</feature>
<evidence type="ECO:0000256" key="9">
    <source>
        <dbReference type="ARBA" id="ARBA00022840"/>
    </source>
</evidence>
<keyword evidence="12" id="KW-0812">Transmembrane</keyword>
<dbReference type="Pfam" id="PF02518">
    <property type="entry name" value="HATPase_c"/>
    <property type="match status" value="1"/>
</dbReference>
<evidence type="ECO:0000259" key="16">
    <source>
        <dbReference type="PROSITE" id="PS50885"/>
    </source>
</evidence>
<dbReference type="NCBIfam" id="TIGR00229">
    <property type="entry name" value="sensory_box"/>
    <property type="match status" value="1"/>
</dbReference>
<protein>
    <recommendedName>
        <fullName evidence="3">histidine kinase</fullName>
        <ecNumber evidence="3">2.7.13.3</ecNumber>
    </recommendedName>
</protein>
<comment type="caution">
    <text evidence="17">The sequence shown here is derived from an EMBL/GenBank/DDBJ whole genome shotgun (WGS) entry which is preliminary data.</text>
</comment>
<feature type="transmembrane region" description="Helical" evidence="12">
    <location>
        <begin position="12"/>
        <end position="29"/>
    </location>
</feature>
<dbReference type="EMBL" id="JAPMLT010000013">
    <property type="protein sequence ID" value="MCX7571822.1"/>
    <property type="molecule type" value="Genomic_DNA"/>
</dbReference>
<sequence>MLKSIQWKLVMLYLLVILVAMQVIGFYFIQKVNAHFLNSFQEKITGQVQVLTDVLPPYLAQTGEKKDQQGDLTYLAESFANVAGAEINIVNANSVLVATSGNMAFLHQKSVQSEVTRALLGATVETIKEDPKSGQRYLYLALPVKQGNQTLGVVYCSATLSSVYQTIRDITVIFYTGTALALLLTAVLIIFLSRTITNPIVEITKKAAAMARGDFDQEVEVRGDDEIGQLAVMFNTLRHRLRHALTENEQEKEKIEAILQTMSDGVIAVDAAHRILLVNPAAAKLLGTDETEGLLDRPIETMMILQDDDESLSLVASTHEFTLESSSGRILHAYSTPFRGDTEEERGAVIVLRDITDQEREDRARRDFVANVSHEIRTPLTTVKSYIEALEDGAIESPDHAKRFLSVISGETDRMVRLVTDLLQLSRLDAQRESWAIAPHSLRDLVQKASFRFTMQLQRQKVALSFEVPNNLVVNVDPDKLDQVFDNLISNAIKYTPEDGRISITAARVSGKHVLVQITDTGVGIPKSDLPQIFDRFYRVDKARSRQAGGTGLGLSIARGIIEKHGGQIRIDSEEGQGTAVSFTLPVATGGA</sequence>
<name>A0ABT3X7G7_9BACL</name>
<dbReference type="InterPro" id="IPR036890">
    <property type="entry name" value="HATPase_C_sf"/>
</dbReference>
<dbReference type="InterPro" id="IPR004358">
    <property type="entry name" value="Sig_transdc_His_kin-like_C"/>
</dbReference>
<dbReference type="PROSITE" id="PS50113">
    <property type="entry name" value="PAC"/>
    <property type="match status" value="1"/>
</dbReference>
<dbReference type="Gene3D" id="3.30.450.20">
    <property type="entry name" value="PAS domain"/>
    <property type="match status" value="2"/>
</dbReference>
<keyword evidence="11 12" id="KW-0472">Membrane</keyword>
<evidence type="ECO:0000256" key="12">
    <source>
        <dbReference type="SAM" id="Phobius"/>
    </source>
</evidence>
<dbReference type="CDD" id="cd00082">
    <property type="entry name" value="HisKA"/>
    <property type="match status" value="1"/>
</dbReference>
<dbReference type="Gene3D" id="1.10.287.130">
    <property type="match status" value="1"/>
</dbReference>
<evidence type="ECO:0000256" key="4">
    <source>
        <dbReference type="ARBA" id="ARBA00022475"/>
    </source>
</evidence>
<evidence type="ECO:0000259" key="15">
    <source>
        <dbReference type="PROSITE" id="PS50113"/>
    </source>
</evidence>
<dbReference type="SMART" id="SM00388">
    <property type="entry name" value="HisKA"/>
    <property type="match status" value="1"/>
</dbReference>
<dbReference type="InterPro" id="IPR013767">
    <property type="entry name" value="PAS_fold"/>
</dbReference>
<dbReference type="InterPro" id="IPR036097">
    <property type="entry name" value="HisK_dim/P_sf"/>
</dbReference>
<keyword evidence="10" id="KW-0902">Two-component regulatory system</keyword>
<dbReference type="InterPro" id="IPR035965">
    <property type="entry name" value="PAS-like_dom_sf"/>
</dbReference>
<keyword evidence="18" id="KW-1185">Reference proteome</keyword>
<evidence type="ECO:0000256" key="10">
    <source>
        <dbReference type="ARBA" id="ARBA00023012"/>
    </source>
</evidence>
<evidence type="ECO:0000259" key="14">
    <source>
        <dbReference type="PROSITE" id="PS50112"/>
    </source>
</evidence>
<dbReference type="InterPro" id="IPR000014">
    <property type="entry name" value="PAS"/>
</dbReference>
<dbReference type="PANTHER" id="PTHR45453:SF1">
    <property type="entry name" value="PHOSPHATE REGULON SENSOR PROTEIN PHOR"/>
    <property type="match status" value="1"/>
</dbReference>
<dbReference type="InterPro" id="IPR057640">
    <property type="entry name" value="Cache_WalK"/>
</dbReference>
<organism evidence="17 18">
    <name type="scientific">Tumebacillus lacus</name>
    <dbReference type="NCBI Taxonomy" id="2995335"/>
    <lineage>
        <taxon>Bacteria</taxon>
        <taxon>Bacillati</taxon>
        <taxon>Bacillota</taxon>
        <taxon>Bacilli</taxon>
        <taxon>Bacillales</taxon>
        <taxon>Alicyclobacillaceae</taxon>
        <taxon>Tumebacillus</taxon>
    </lineage>
</organism>
<dbReference type="GO" id="GO:0005524">
    <property type="term" value="F:ATP binding"/>
    <property type="evidence" value="ECO:0007669"/>
    <property type="project" value="UniProtKB-KW"/>
</dbReference>
<dbReference type="EC" id="2.7.13.3" evidence="3"/>
<keyword evidence="4" id="KW-1003">Cell membrane</keyword>
<dbReference type="InterPro" id="IPR050351">
    <property type="entry name" value="BphY/WalK/GraS-like"/>
</dbReference>
<dbReference type="Pfam" id="PF00989">
    <property type="entry name" value="PAS"/>
    <property type="match status" value="1"/>
</dbReference>
<dbReference type="PROSITE" id="PS50109">
    <property type="entry name" value="HIS_KIN"/>
    <property type="match status" value="1"/>
</dbReference>
<dbReference type="Gene3D" id="1.10.8.500">
    <property type="entry name" value="HAMP domain in histidine kinase"/>
    <property type="match status" value="1"/>
</dbReference>
<evidence type="ECO:0000256" key="8">
    <source>
        <dbReference type="ARBA" id="ARBA00022777"/>
    </source>
</evidence>
<dbReference type="PROSITE" id="PS50112">
    <property type="entry name" value="PAS"/>
    <property type="match status" value="1"/>
</dbReference>
<dbReference type="CDD" id="cd00075">
    <property type="entry name" value="HATPase"/>
    <property type="match status" value="1"/>
</dbReference>
<dbReference type="InterPro" id="IPR005467">
    <property type="entry name" value="His_kinase_dom"/>
</dbReference>
<keyword evidence="6" id="KW-0808">Transferase</keyword>
<comment type="subcellular location">
    <subcellularLocation>
        <location evidence="2">Cell membrane</location>
        <topology evidence="2">Multi-pass membrane protein</topology>
    </subcellularLocation>
</comment>
<dbReference type="CDD" id="cd06225">
    <property type="entry name" value="HAMP"/>
    <property type="match status" value="1"/>
</dbReference>
<dbReference type="Gene3D" id="3.30.565.10">
    <property type="entry name" value="Histidine kinase-like ATPase, C-terminal domain"/>
    <property type="match status" value="1"/>
</dbReference>
<dbReference type="SMART" id="SM00387">
    <property type="entry name" value="HATPase_c"/>
    <property type="match status" value="1"/>
</dbReference>
<feature type="domain" description="HAMP" evidence="16">
    <location>
        <begin position="194"/>
        <end position="246"/>
    </location>
</feature>
<dbReference type="Pfam" id="PF00672">
    <property type="entry name" value="HAMP"/>
    <property type="match status" value="1"/>
</dbReference>
<keyword evidence="5" id="KW-0597">Phosphoprotein</keyword>
<gene>
    <name evidence="17" type="ORF">OS242_17905</name>
</gene>
<dbReference type="Pfam" id="PF23846">
    <property type="entry name" value="Cache_WalK"/>
    <property type="match status" value="1"/>
</dbReference>
<dbReference type="InterPro" id="IPR000700">
    <property type="entry name" value="PAS-assoc_C"/>
</dbReference>
<evidence type="ECO:0000256" key="2">
    <source>
        <dbReference type="ARBA" id="ARBA00004651"/>
    </source>
</evidence>
<evidence type="ECO:0000256" key="6">
    <source>
        <dbReference type="ARBA" id="ARBA00022679"/>
    </source>
</evidence>
<dbReference type="InterPro" id="IPR003594">
    <property type="entry name" value="HATPase_dom"/>
</dbReference>
<feature type="transmembrane region" description="Helical" evidence="12">
    <location>
        <begin position="172"/>
        <end position="192"/>
    </location>
</feature>
<evidence type="ECO:0000256" key="3">
    <source>
        <dbReference type="ARBA" id="ARBA00012438"/>
    </source>
</evidence>
<evidence type="ECO:0000256" key="5">
    <source>
        <dbReference type="ARBA" id="ARBA00022553"/>
    </source>
</evidence>
<evidence type="ECO:0000256" key="11">
    <source>
        <dbReference type="ARBA" id="ARBA00023136"/>
    </source>
</evidence>
<accession>A0ABT3X7G7</accession>
<reference evidence="17 18" key="1">
    <citation type="submission" date="2022-11" db="EMBL/GenBank/DDBJ databases">
        <title>Study of microbial diversity in lake waters.</title>
        <authorList>
            <person name="Zhang J."/>
        </authorList>
    </citation>
    <scope>NUCLEOTIDE SEQUENCE [LARGE SCALE GENOMIC DNA]</scope>
    <source>
        <strain evidence="17 18">DT12</strain>
    </source>
</reference>
<evidence type="ECO:0000313" key="18">
    <source>
        <dbReference type="Proteomes" id="UP001208017"/>
    </source>
</evidence>
<evidence type="ECO:0000256" key="7">
    <source>
        <dbReference type="ARBA" id="ARBA00022741"/>
    </source>
</evidence>
<keyword evidence="12" id="KW-1133">Transmembrane helix</keyword>
<keyword evidence="9 17" id="KW-0067">ATP-binding</keyword>
<dbReference type="Pfam" id="PF00512">
    <property type="entry name" value="HisKA"/>
    <property type="match status" value="1"/>
</dbReference>
<evidence type="ECO:0000313" key="17">
    <source>
        <dbReference type="EMBL" id="MCX7571822.1"/>
    </source>
</evidence>
<dbReference type="SUPFAM" id="SSF55785">
    <property type="entry name" value="PYP-like sensor domain (PAS domain)"/>
    <property type="match status" value="1"/>
</dbReference>
<keyword evidence="8" id="KW-0418">Kinase</keyword>
<dbReference type="PROSITE" id="PS50885">
    <property type="entry name" value="HAMP"/>
    <property type="match status" value="1"/>
</dbReference>
<dbReference type="RefSeq" id="WP_267153072.1">
    <property type="nucleotide sequence ID" value="NZ_JAPMLT010000013.1"/>
</dbReference>
<proteinExistence type="predicted"/>
<dbReference type="SUPFAM" id="SSF158472">
    <property type="entry name" value="HAMP domain-like"/>
    <property type="match status" value="1"/>
</dbReference>
<keyword evidence="7" id="KW-0547">Nucleotide-binding</keyword>
<dbReference type="PRINTS" id="PR00344">
    <property type="entry name" value="BCTRLSENSOR"/>
</dbReference>
<dbReference type="SMART" id="SM00304">
    <property type="entry name" value="HAMP"/>
    <property type="match status" value="1"/>
</dbReference>
<evidence type="ECO:0000256" key="1">
    <source>
        <dbReference type="ARBA" id="ARBA00000085"/>
    </source>
</evidence>
<feature type="domain" description="PAS" evidence="14">
    <location>
        <begin position="251"/>
        <end position="292"/>
    </location>
</feature>
<dbReference type="InterPro" id="IPR003660">
    <property type="entry name" value="HAMP_dom"/>
</dbReference>